<dbReference type="RefSeq" id="XP_025386174.1">
    <property type="nucleotide sequence ID" value="XM_025535425.1"/>
</dbReference>
<keyword evidence="4" id="KW-1185">Reference proteome</keyword>
<gene>
    <name evidence="3" type="ORF">BO83DRAFT_428913</name>
</gene>
<keyword evidence="2" id="KW-1133">Transmembrane helix</keyword>
<name>A0A317V6C7_ASPEC</name>
<dbReference type="OrthoDB" id="10603252at2759"/>
<dbReference type="Proteomes" id="UP000246171">
    <property type="component" value="Unassembled WGS sequence"/>
</dbReference>
<dbReference type="VEuPathDB" id="FungiDB:BO83DRAFT_428913"/>
<organism evidence="3 4">
    <name type="scientific">Aspergillus eucalypticola (strain CBS 122712 / IBT 29274)</name>
    <dbReference type="NCBI Taxonomy" id="1448314"/>
    <lineage>
        <taxon>Eukaryota</taxon>
        <taxon>Fungi</taxon>
        <taxon>Dikarya</taxon>
        <taxon>Ascomycota</taxon>
        <taxon>Pezizomycotina</taxon>
        <taxon>Eurotiomycetes</taxon>
        <taxon>Eurotiomycetidae</taxon>
        <taxon>Eurotiales</taxon>
        <taxon>Aspergillaceae</taxon>
        <taxon>Aspergillus</taxon>
        <taxon>Aspergillus subgen. Circumdati</taxon>
    </lineage>
</organism>
<comment type="caution">
    <text evidence="3">The sequence shown here is derived from an EMBL/GenBank/DDBJ whole genome shotgun (WGS) entry which is preliminary data.</text>
</comment>
<feature type="compositionally biased region" description="Low complexity" evidence="1">
    <location>
        <begin position="165"/>
        <end position="198"/>
    </location>
</feature>
<accession>A0A317V6C7</accession>
<feature type="transmembrane region" description="Helical" evidence="2">
    <location>
        <begin position="6"/>
        <end position="25"/>
    </location>
</feature>
<reference evidence="3" key="1">
    <citation type="submission" date="2016-12" db="EMBL/GenBank/DDBJ databases">
        <title>The genomes of Aspergillus section Nigri reveals drivers in fungal speciation.</title>
        <authorList>
            <consortium name="DOE Joint Genome Institute"/>
            <person name="Vesth T.C."/>
            <person name="Nybo J."/>
            <person name="Theobald S."/>
            <person name="Brandl J."/>
            <person name="Frisvad J.C."/>
            <person name="Nielsen K.F."/>
            <person name="Lyhne E.K."/>
            <person name="Kogle M.E."/>
            <person name="Kuo A."/>
            <person name="Riley R."/>
            <person name="Clum A."/>
            <person name="Nolan M."/>
            <person name="Lipzen A."/>
            <person name="Salamov A."/>
            <person name="Henrissat B."/>
            <person name="Wiebenga A."/>
            <person name="De vries R.P."/>
            <person name="Grigoriev I.V."/>
            <person name="Mortensen U.H."/>
            <person name="Andersen M.R."/>
            <person name="Baker S.E."/>
        </authorList>
    </citation>
    <scope>NUCLEOTIDE SEQUENCE</scope>
    <source>
        <strain evidence="3">CBS 122712</strain>
    </source>
</reference>
<evidence type="ECO:0000313" key="3">
    <source>
        <dbReference type="EMBL" id="PWY68801.1"/>
    </source>
</evidence>
<dbReference type="EMBL" id="MSFU01000019">
    <property type="protein sequence ID" value="PWY68801.1"/>
    <property type="molecule type" value="Genomic_DNA"/>
</dbReference>
<keyword evidence="2" id="KW-0472">Membrane</keyword>
<dbReference type="GeneID" id="37057387"/>
<feature type="region of interest" description="Disordered" evidence="1">
    <location>
        <begin position="145"/>
        <end position="198"/>
    </location>
</feature>
<evidence type="ECO:0000313" key="4">
    <source>
        <dbReference type="Proteomes" id="UP000246171"/>
    </source>
</evidence>
<sequence length="198" mass="20063">MGAGFGCTAGLFVLAAILYIIVLCARKKWASPFVGPYLPKDLDEFETAMEIVRQGPEPVAAAAGGASERLVPLSSLHISCRAFHTFVSRGFLCKYTLIMMTPPLNRTPDFVYPSAGASSPRIPLKASTTFWGSANFQALAKGQSPWARTPVAGTSTGAGTGDAGAGAASGVAAGAAGAATTTTNATAATTTGRTVSGS</sequence>
<proteinExistence type="predicted"/>
<protein>
    <submittedName>
        <fullName evidence="3">Uncharacterized protein</fullName>
    </submittedName>
</protein>
<keyword evidence="2" id="KW-0812">Transmembrane</keyword>
<dbReference type="AlphaFoldDB" id="A0A317V6C7"/>
<evidence type="ECO:0000256" key="1">
    <source>
        <dbReference type="SAM" id="MobiDB-lite"/>
    </source>
</evidence>
<evidence type="ECO:0000256" key="2">
    <source>
        <dbReference type="SAM" id="Phobius"/>
    </source>
</evidence>